<evidence type="ECO:0000256" key="1">
    <source>
        <dbReference type="ARBA" id="ARBA00004651"/>
    </source>
</evidence>
<dbReference type="PANTHER" id="PTHR30193:SF37">
    <property type="entry name" value="INNER MEMBRANE ABC TRANSPORTER PERMEASE PROTEIN YCJO"/>
    <property type="match status" value="1"/>
</dbReference>
<comment type="similarity">
    <text evidence="7">Belongs to the binding-protein-dependent transport system permease family.</text>
</comment>
<dbReference type="InterPro" id="IPR051393">
    <property type="entry name" value="ABC_transporter_permease"/>
</dbReference>
<dbReference type="CDD" id="cd06261">
    <property type="entry name" value="TM_PBP2"/>
    <property type="match status" value="1"/>
</dbReference>
<reference evidence="9 10" key="1">
    <citation type="submission" date="2019-07" db="EMBL/GenBank/DDBJ databases">
        <authorList>
            <person name="Kim J."/>
        </authorList>
    </citation>
    <scope>NUCLEOTIDE SEQUENCE [LARGE SCALE GENOMIC DNA]</scope>
    <source>
        <strain evidence="9 10">JC52</strain>
    </source>
</reference>
<keyword evidence="10" id="KW-1185">Reference proteome</keyword>
<dbReference type="Proteomes" id="UP000317036">
    <property type="component" value="Unassembled WGS sequence"/>
</dbReference>
<organism evidence="9 10">
    <name type="scientific">Paenibacillus cremeus</name>
    <dbReference type="NCBI Taxonomy" id="2163881"/>
    <lineage>
        <taxon>Bacteria</taxon>
        <taxon>Bacillati</taxon>
        <taxon>Bacillota</taxon>
        <taxon>Bacilli</taxon>
        <taxon>Bacillales</taxon>
        <taxon>Paenibacillaceae</taxon>
        <taxon>Paenibacillus</taxon>
    </lineage>
</organism>
<name>A0A559K9L8_9BACL</name>
<dbReference type="AlphaFoldDB" id="A0A559K9L8"/>
<dbReference type="PROSITE" id="PS50928">
    <property type="entry name" value="ABC_TM1"/>
    <property type="match status" value="1"/>
</dbReference>
<dbReference type="OrthoDB" id="9788108at2"/>
<keyword evidence="6 7" id="KW-0472">Membrane</keyword>
<keyword evidence="5 7" id="KW-1133">Transmembrane helix</keyword>
<keyword evidence="2 7" id="KW-0813">Transport</keyword>
<keyword evidence="4 7" id="KW-0812">Transmembrane</keyword>
<evidence type="ECO:0000256" key="2">
    <source>
        <dbReference type="ARBA" id="ARBA00022448"/>
    </source>
</evidence>
<comment type="subcellular location">
    <subcellularLocation>
        <location evidence="1 7">Cell membrane</location>
        <topology evidence="1 7">Multi-pass membrane protein</topology>
    </subcellularLocation>
</comment>
<dbReference type="Pfam" id="PF00528">
    <property type="entry name" value="BPD_transp_1"/>
    <property type="match status" value="1"/>
</dbReference>
<dbReference type="Gene3D" id="1.10.3720.10">
    <property type="entry name" value="MetI-like"/>
    <property type="match status" value="1"/>
</dbReference>
<dbReference type="GO" id="GO:0055085">
    <property type="term" value="P:transmembrane transport"/>
    <property type="evidence" value="ECO:0007669"/>
    <property type="project" value="InterPro"/>
</dbReference>
<feature type="transmembrane region" description="Helical" evidence="7">
    <location>
        <begin position="217"/>
        <end position="238"/>
    </location>
</feature>
<dbReference type="RefSeq" id="WP_144848554.1">
    <property type="nucleotide sequence ID" value="NZ_VNJI01000019.1"/>
</dbReference>
<comment type="caution">
    <text evidence="9">The sequence shown here is derived from an EMBL/GenBank/DDBJ whole genome shotgun (WGS) entry which is preliminary data.</text>
</comment>
<accession>A0A559K9L8</accession>
<evidence type="ECO:0000256" key="3">
    <source>
        <dbReference type="ARBA" id="ARBA00022475"/>
    </source>
</evidence>
<feature type="domain" description="ABC transmembrane type-1" evidence="8">
    <location>
        <begin position="71"/>
        <end position="284"/>
    </location>
</feature>
<feature type="transmembrane region" description="Helical" evidence="7">
    <location>
        <begin position="75"/>
        <end position="96"/>
    </location>
</feature>
<dbReference type="GO" id="GO:0005886">
    <property type="term" value="C:plasma membrane"/>
    <property type="evidence" value="ECO:0007669"/>
    <property type="project" value="UniProtKB-SubCell"/>
</dbReference>
<evidence type="ECO:0000256" key="5">
    <source>
        <dbReference type="ARBA" id="ARBA00022989"/>
    </source>
</evidence>
<feature type="transmembrane region" description="Helical" evidence="7">
    <location>
        <begin position="258"/>
        <end position="283"/>
    </location>
</feature>
<gene>
    <name evidence="9" type="ORF">FPZ49_16270</name>
</gene>
<feature type="transmembrane region" description="Helical" evidence="7">
    <location>
        <begin position="157"/>
        <end position="180"/>
    </location>
</feature>
<feature type="transmembrane region" description="Helical" evidence="7">
    <location>
        <begin position="12"/>
        <end position="41"/>
    </location>
</feature>
<dbReference type="InterPro" id="IPR035906">
    <property type="entry name" value="MetI-like_sf"/>
</dbReference>
<evidence type="ECO:0000313" key="9">
    <source>
        <dbReference type="EMBL" id="TVY08831.1"/>
    </source>
</evidence>
<evidence type="ECO:0000259" key="8">
    <source>
        <dbReference type="PROSITE" id="PS50928"/>
    </source>
</evidence>
<evidence type="ECO:0000256" key="4">
    <source>
        <dbReference type="ARBA" id="ARBA00022692"/>
    </source>
</evidence>
<evidence type="ECO:0000313" key="10">
    <source>
        <dbReference type="Proteomes" id="UP000317036"/>
    </source>
</evidence>
<sequence length="294" mass="33073">MSRKFWLSETMVAYYFLLPCIIGFLLFTTIPLVSSLVLSFYDWNILSPPKFIGLSNFIRLFTDDDIFITSLKNTVLYVIAVVPFGIGLGLIAAVVLNQQLKGVAFWRAVYFLPVITSTVAISLVWRWIFNPDVGLINVILRGLAVANPPSWIGGVEWALPSIMIVAIWKTIGYNMVIFLAGLQNIPKELYEAASIDGSNRWNSFWHVTVPLLRPTTFFITVIAIINSFQVFGFALIMTEGGPGNATNTLVLYVYQQGFKFFNMGYASAIAWVLFVIILIFTLLQSYINHRREAA</sequence>
<protein>
    <submittedName>
        <fullName evidence="9">Sugar ABC transporter permease</fullName>
    </submittedName>
</protein>
<proteinExistence type="inferred from homology"/>
<dbReference type="EMBL" id="VNJI01000019">
    <property type="protein sequence ID" value="TVY08831.1"/>
    <property type="molecule type" value="Genomic_DNA"/>
</dbReference>
<dbReference type="PANTHER" id="PTHR30193">
    <property type="entry name" value="ABC TRANSPORTER PERMEASE PROTEIN"/>
    <property type="match status" value="1"/>
</dbReference>
<feature type="transmembrane region" description="Helical" evidence="7">
    <location>
        <begin position="108"/>
        <end position="128"/>
    </location>
</feature>
<dbReference type="SUPFAM" id="SSF161098">
    <property type="entry name" value="MetI-like"/>
    <property type="match status" value="1"/>
</dbReference>
<keyword evidence="3" id="KW-1003">Cell membrane</keyword>
<evidence type="ECO:0000256" key="6">
    <source>
        <dbReference type="ARBA" id="ARBA00023136"/>
    </source>
</evidence>
<evidence type="ECO:0000256" key="7">
    <source>
        <dbReference type="RuleBase" id="RU363032"/>
    </source>
</evidence>
<dbReference type="InterPro" id="IPR000515">
    <property type="entry name" value="MetI-like"/>
</dbReference>